<dbReference type="Gene3D" id="1.10.10.10">
    <property type="entry name" value="Winged helix-like DNA-binding domain superfamily/Winged helix DNA-binding domain"/>
    <property type="match status" value="1"/>
</dbReference>
<dbReference type="Proteomes" id="UP001302257">
    <property type="component" value="Chromosome"/>
</dbReference>
<name>A0ABZ0B379_9BURK</name>
<dbReference type="PANTHER" id="PTHR44688">
    <property type="entry name" value="DNA-BINDING TRANSCRIPTIONAL ACTIVATOR DEVR_DOSR"/>
    <property type="match status" value="1"/>
</dbReference>
<organism evidence="6 7">
    <name type="scientific">Rhodoferax mekongensis</name>
    <dbReference type="NCBI Taxonomy" id="3068341"/>
    <lineage>
        <taxon>Bacteria</taxon>
        <taxon>Pseudomonadati</taxon>
        <taxon>Pseudomonadota</taxon>
        <taxon>Betaproteobacteria</taxon>
        <taxon>Burkholderiales</taxon>
        <taxon>Comamonadaceae</taxon>
        <taxon>Rhodoferax</taxon>
    </lineage>
</organism>
<dbReference type="Pfam" id="PF00196">
    <property type="entry name" value="GerE"/>
    <property type="match status" value="1"/>
</dbReference>
<proteinExistence type="predicted"/>
<dbReference type="SUPFAM" id="SSF46894">
    <property type="entry name" value="C-terminal effector domain of the bipartite response regulators"/>
    <property type="match status" value="1"/>
</dbReference>
<accession>A0ABZ0B379</accession>
<dbReference type="CDD" id="cd06170">
    <property type="entry name" value="LuxR_C_like"/>
    <property type="match status" value="1"/>
</dbReference>
<dbReference type="NCBIfam" id="TIGR03020">
    <property type="entry name" value="EpsA"/>
    <property type="match status" value="1"/>
</dbReference>
<protein>
    <submittedName>
        <fullName evidence="6">Transcriptional regulator EpsA</fullName>
    </submittedName>
</protein>
<evidence type="ECO:0000256" key="4">
    <source>
        <dbReference type="SAM" id="MobiDB-lite"/>
    </source>
</evidence>
<evidence type="ECO:0000259" key="5">
    <source>
        <dbReference type="PROSITE" id="PS50043"/>
    </source>
</evidence>
<gene>
    <name evidence="6" type="primary">epsA</name>
    <name evidence="6" type="ORF">RAN89_07510</name>
</gene>
<reference evidence="6 7" key="1">
    <citation type="submission" date="2023-08" db="EMBL/GenBank/DDBJ databases">
        <title>Rhodoferax potami sp. nov. and Rhodoferax mekongensis sp. nov., isolated from the Mekong River in Thailand.</title>
        <authorList>
            <person name="Kitikhun S."/>
            <person name="Charoenyingcharoen P."/>
            <person name="Siriarchawattana P."/>
            <person name="Likhitrattanapisal S."/>
            <person name="Nilsakha T."/>
            <person name="Chanpet A."/>
            <person name="Rattanawaree P."/>
            <person name="Ingsriswang S."/>
        </authorList>
    </citation>
    <scope>NUCLEOTIDE SEQUENCE [LARGE SCALE GENOMIC DNA]</scope>
    <source>
        <strain evidence="6 7">TBRC 17307</strain>
    </source>
</reference>
<evidence type="ECO:0000313" key="6">
    <source>
        <dbReference type="EMBL" id="WNO06266.1"/>
    </source>
</evidence>
<keyword evidence="7" id="KW-1185">Reference proteome</keyword>
<dbReference type="PANTHER" id="PTHR44688:SF16">
    <property type="entry name" value="DNA-BINDING TRANSCRIPTIONAL ACTIVATOR DEVR_DOSR"/>
    <property type="match status" value="1"/>
</dbReference>
<sequence>MSFLPSLSTEELHHYHRVVTHSVEVRSHFDMLIWLQGDMQKYLPHDILIAAWGDFSTGAVQHDIISAMSGVRSHAAHTEPLTPLLTRLFARWTEFGKKPFSLNAGQSGFSVDDAGLKSALGSALLKMRSATVHGITDERGSHDCLYVVFSTKEHFTEKERSTMAMVLPYIDTALRQVEHLPHQASVPPGAPITPNTSPMPTEAEVLTEREAEILKWVALGKTNPEIGSILEISAFTVKNHMQRVFKKLDVSNRAQAVGKFRAWVNHV</sequence>
<feature type="domain" description="HTH luxR-type" evidence="5">
    <location>
        <begin position="199"/>
        <end position="264"/>
    </location>
</feature>
<evidence type="ECO:0000256" key="3">
    <source>
        <dbReference type="ARBA" id="ARBA00023163"/>
    </source>
</evidence>
<keyword evidence="2" id="KW-0238">DNA-binding</keyword>
<evidence type="ECO:0000313" key="7">
    <source>
        <dbReference type="Proteomes" id="UP001302257"/>
    </source>
</evidence>
<keyword evidence="1" id="KW-0805">Transcription regulation</keyword>
<dbReference type="PROSITE" id="PS00622">
    <property type="entry name" value="HTH_LUXR_1"/>
    <property type="match status" value="1"/>
</dbReference>
<dbReference type="InterPro" id="IPR000792">
    <property type="entry name" value="Tscrpt_reg_LuxR_C"/>
</dbReference>
<dbReference type="InterPro" id="IPR017470">
    <property type="entry name" value="Tscrpt_reg_EpsA"/>
</dbReference>
<dbReference type="EMBL" id="CP132507">
    <property type="protein sequence ID" value="WNO06266.1"/>
    <property type="molecule type" value="Genomic_DNA"/>
</dbReference>
<dbReference type="InterPro" id="IPR016032">
    <property type="entry name" value="Sig_transdc_resp-reg_C-effctor"/>
</dbReference>
<dbReference type="SMART" id="SM00421">
    <property type="entry name" value="HTH_LUXR"/>
    <property type="match status" value="1"/>
</dbReference>
<dbReference type="RefSeq" id="WP_313868979.1">
    <property type="nucleotide sequence ID" value="NZ_CP132507.1"/>
</dbReference>
<keyword evidence="3" id="KW-0804">Transcription</keyword>
<evidence type="ECO:0000256" key="1">
    <source>
        <dbReference type="ARBA" id="ARBA00023015"/>
    </source>
</evidence>
<evidence type="ECO:0000256" key="2">
    <source>
        <dbReference type="ARBA" id="ARBA00023125"/>
    </source>
</evidence>
<dbReference type="PROSITE" id="PS50043">
    <property type="entry name" value="HTH_LUXR_2"/>
    <property type="match status" value="1"/>
</dbReference>
<dbReference type="PRINTS" id="PR00038">
    <property type="entry name" value="HTHLUXR"/>
</dbReference>
<dbReference type="InterPro" id="IPR036388">
    <property type="entry name" value="WH-like_DNA-bd_sf"/>
</dbReference>
<feature type="region of interest" description="Disordered" evidence="4">
    <location>
        <begin position="184"/>
        <end position="203"/>
    </location>
</feature>